<feature type="compositionally biased region" description="Polar residues" evidence="23">
    <location>
        <begin position="414"/>
        <end position="425"/>
    </location>
</feature>
<evidence type="ECO:0000256" key="8">
    <source>
        <dbReference type="ARBA" id="ARBA00022763"/>
    </source>
</evidence>
<keyword evidence="16 22" id="KW-0238">DNA-binding</keyword>
<dbReference type="Proteomes" id="UP000095284">
    <property type="component" value="Unplaced"/>
</dbReference>
<evidence type="ECO:0000256" key="9">
    <source>
        <dbReference type="ARBA" id="ARBA00022769"/>
    </source>
</evidence>
<evidence type="ECO:0000256" key="7">
    <source>
        <dbReference type="ARBA" id="ARBA00022759"/>
    </source>
</evidence>
<evidence type="ECO:0000256" key="22">
    <source>
        <dbReference type="RuleBase" id="RU910737"/>
    </source>
</evidence>
<name>A0A1I7SUE5_BURXY</name>
<dbReference type="Pfam" id="PF00867">
    <property type="entry name" value="XPG_I"/>
    <property type="match status" value="1"/>
</dbReference>
<dbReference type="InterPro" id="IPR006084">
    <property type="entry name" value="XPG/Rad2"/>
</dbReference>
<dbReference type="SMART" id="SM00484">
    <property type="entry name" value="XPGI"/>
    <property type="match status" value="1"/>
</dbReference>
<feature type="region of interest" description="Disordered" evidence="23">
    <location>
        <begin position="396"/>
        <end position="428"/>
    </location>
</feature>
<protein>
    <recommendedName>
        <fullName evidence="3 22">Exonuclease 1</fullName>
        <ecNumber evidence="22">3.1.-.-</ecNumber>
    </recommendedName>
</protein>
<keyword evidence="4" id="KW-0597">Phosphoprotein</keyword>
<dbReference type="InterPro" id="IPR044752">
    <property type="entry name" value="PIN-like_EXO1"/>
</dbReference>
<dbReference type="GO" id="GO:0002376">
    <property type="term" value="P:immune system process"/>
    <property type="evidence" value="ECO:0007669"/>
    <property type="project" value="UniProtKB-KW"/>
</dbReference>
<reference evidence="27" key="1">
    <citation type="submission" date="2016-11" db="UniProtKB">
        <authorList>
            <consortium name="WormBaseParasite"/>
        </authorList>
    </citation>
    <scope>IDENTIFICATION</scope>
</reference>
<evidence type="ECO:0000256" key="13">
    <source>
        <dbReference type="ARBA" id="ARBA00022859"/>
    </source>
</evidence>
<evidence type="ECO:0000256" key="3">
    <source>
        <dbReference type="ARBA" id="ARBA00020324"/>
    </source>
</evidence>
<feature type="compositionally biased region" description="Basic and acidic residues" evidence="23">
    <location>
        <begin position="462"/>
        <end position="475"/>
    </location>
</feature>
<evidence type="ECO:0000256" key="4">
    <source>
        <dbReference type="ARBA" id="ARBA00022553"/>
    </source>
</evidence>
<dbReference type="WBParaSite" id="BXY_1666700.1">
    <property type="protein sequence ID" value="BXY_1666700.1"/>
    <property type="gene ID" value="BXY_1666700"/>
</dbReference>
<evidence type="ECO:0000256" key="20">
    <source>
        <dbReference type="ARBA" id="ARBA00057694"/>
    </source>
</evidence>
<evidence type="ECO:0000256" key="10">
    <source>
        <dbReference type="ARBA" id="ARBA00022801"/>
    </source>
</evidence>
<keyword evidence="7" id="KW-0255">Endonuclease</keyword>
<evidence type="ECO:0000256" key="23">
    <source>
        <dbReference type="SAM" id="MobiDB-lite"/>
    </source>
</evidence>
<evidence type="ECO:0000256" key="21">
    <source>
        <dbReference type="ARBA" id="ARBA00064664"/>
    </source>
</evidence>
<keyword evidence="5 22" id="KW-0540">Nuclease</keyword>
<dbReference type="EC" id="3.1.-.-" evidence="22"/>
<evidence type="ECO:0000259" key="24">
    <source>
        <dbReference type="SMART" id="SM00484"/>
    </source>
</evidence>
<feature type="region of interest" description="Disordered" evidence="23">
    <location>
        <begin position="339"/>
        <end position="366"/>
    </location>
</feature>
<evidence type="ECO:0000256" key="6">
    <source>
        <dbReference type="ARBA" id="ARBA00022723"/>
    </source>
</evidence>
<keyword evidence="11 22" id="KW-0269">Exonuclease</keyword>
<dbReference type="GO" id="GO:0005634">
    <property type="term" value="C:nucleus"/>
    <property type="evidence" value="ECO:0007669"/>
    <property type="project" value="UniProtKB-SubCell"/>
</dbReference>
<dbReference type="InterPro" id="IPR029060">
    <property type="entry name" value="PIN-like_dom_sf"/>
</dbReference>
<evidence type="ECO:0000256" key="11">
    <source>
        <dbReference type="ARBA" id="ARBA00022839"/>
    </source>
</evidence>
<dbReference type="AlphaFoldDB" id="A0A1I7SUE5"/>
<dbReference type="FunFam" id="3.40.50.1010:FF:000111">
    <property type="entry name" value="Exonuclease 1"/>
    <property type="match status" value="1"/>
</dbReference>
<feature type="region of interest" description="Disordered" evidence="23">
    <location>
        <begin position="441"/>
        <end position="481"/>
    </location>
</feature>
<dbReference type="GO" id="GO:0017108">
    <property type="term" value="F:5'-flap endonuclease activity"/>
    <property type="evidence" value="ECO:0007669"/>
    <property type="project" value="TreeGrafter"/>
</dbReference>
<dbReference type="eggNOG" id="KOG2518">
    <property type="taxonomic scope" value="Eukaryota"/>
</dbReference>
<evidence type="ECO:0000256" key="14">
    <source>
        <dbReference type="ARBA" id="ARBA00022881"/>
    </source>
</evidence>
<evidence type="ECO:0000256" key="5">
    <source>
        <dbReference type="ARBA" id="ARBA00022722"/>
    </source>
</evidence>
<dbReference type="Gene3D" id="1.10.150.20">
    <property type="entry name" value="5' to 3' exonuclease, C-terminal subdomain"/>
    <property type="match status" value="1"/>
</dbReference>
<dbReference type="GO" id="GO:0035312">
    <property type="term" value="F:5'-3' DNA exonuclease activity"/>
    <property type="evidence" value="ECO:0007669"/>
    <property type="project" value="UniProtKB-UniRule"/>
</dbReference>
<accession>A0A1I7SUE5</accession>
<dbReference type="SUPFAM" id="SSF47807">
    <property type="entry name" value="5' to 3' exonuclease, C-terminal subdomain"/>
    <property type="match status" value="1"/>
</dbReference>
<evidence type="ECO:0000256" key="17">
    <source>
        <dbReference type="ARBA" id="ARBA00023204"/>
    </source>
</evidence>
<dbReference type="SUPFAM" id="SSF88723">
    <property type="entry name" value="PIN domain-like"/>
    <property type="match status" value="1"/>
</dbReference>
<evidence type="ECO:0000313" key="27">
    <source>
        <dbReference type="WBParaSite" id="BXY_1666700.1"/>
    </source>
</evidence>
<keyword evidence="8 22" id="KW-0227">DNA damage</keyword>
<comment type="similarity">
    <text evidence="2 22">Belongs to the XPG/RAD2 endonuclease family. EXO1 subfamily.</text>
</comment>
<feature type="domain" description="XPG-I" evidence="24">
    <location>
        <begin position="139"/>
        <end position="207"/>
    </location>
</feature>
<dbReference type="InterPro" id="IPR006085">
    <property type="entry name" value="XPG_DNA_repair_N"/>
</dbReference>
<keyword evidence="9 22" id="KW-0228">DNA excision</keyword>
<proteinExistence type="inferred from homology"/>
<dbReference type="InterPro" id="IPR036279">
    <property type="entry name" value="5-3_exonuclease_C_sf"/>
</dbReference>
<evidence type="ECO:0000313" key="26">
    <source>
        <dbReference type="Proteomes" id="UP000095284"/>
    </source>
</evidence>
<evidence type="ECO:0000256" key="2">
    <source>
        <dbReference type="ARBA" id="ARBA00010563"/>
    </source>
</evidence>
<dbReference type="PRINTS" id="PR00853">
    <property type="entry name" value="XPGRADSUPER"/>
</dbReference>
<keyword evidence="13" id="KW-0391">Immunity</keyword>
<dbReference type="GO" id="GO:0046872">
    <property type="term" value="F:metal ion binding"/>
    <property type="evidence" value="ECO:0007669"/>
    <property type="project" value="UniProtKB-UniRule"/>
</dbReference>
<dbReference type="SMART" id="SM00485">
    <property type="entry name" value="XPGN"/>
    <property type="match status" value="1"/>
</dbReference>
<sequence>MGIKGLLPFVERACRPSHVQEFKGKRVAIDVSCLLHRGVFGCVESIAQGLKTDFCMKYVEKYLKVFFHFECEVYLIFDGKRLQAKQIVNDERKEKRDSIKRTGEELMSVGLENEAYKVFRQGIGVPKEIQDDAITYFTSLDTVNVMVSPYEADAQMAFMIQNNIVDVVVTEDSDLIVFGASKIIFKLKENGACLLFEQTKLPRCLCPALAKNFKLETFRRMCIMSGCDYLPSGLNGVGLKKAEAVLSKTSITDIKILLRRVPSLLNNRSIKVTPDLIESFIQAEKTFMYQIVYDPLMKCQRPLNFYPGTVEEDYRNYTPSMLEIANEYEFAGTIASPSEAEQMSKGIRKDSVDCPESSTQEVSTPKNRVLTSSQTVNININSQSPRLVSPKISSLKLPLRPSSQPLQTSSSSINYNMKRSRSSGMFSPKVTKRRITIDEKGGITFNVTGSSEISSSSNSSKSTEKRPVNEEKIDLSKVNAK</sequence>
<dbReference type="InterPro" id="IPR006086">
    <property type="entry name" value="XPG-I_dom"/>
</dbReference>
<keyword evidence="12 22" id="KW-0460">Magnesium</keyword>
<comment type="subunit">
    <text evidence="21">Interacts with the MLH1-PMS2 heterodimer via MLH1. Interacts with MSH3. Interacts with the MSH2-MSH6 heterodimer via MSH2, and this interaction may increase the processivity of the 5'-&gt;3' exonuclease activity. Interacts with PCNA, and this interaction may both stimulate the cryptic 3'-&gt;5' exonuclease activity and suppress the 5'-&gt;3' exonuclease activity. Interacts with WRN, and this interaction stimulates both the 5'-&gt;3' exonuclease activity and cleavage of 5'-overhanging flap structures. Interacts with RECQL/RECQ1, and this interaction stimulates cleavage of 5'-overhanging flap structures. Interacts with DNA helicase ZGRF1; the interaction is increased following DNA damage induction.</text>
</comment>
<keyword evidence="17 22" id="KW-0234">DNA repair</keyword>
<dbReference type="GO" id="GO:0006310">
    <property type="term" value="P:DNA recombination"/>
    <property type="evidence" value="ECO:0007669"/>
    <property type="project" value="TreeGrafter"/>
</dbReference>
<evidence type="ECO:0000256" key="12">
    <source>
        <dbReference type="ARBA" id="ARBA00022842"/>
    </source>
</evidence>
<keyword evidence="6 22" id="KW-0479">Metal-binding</keyword>
<dbReference type="Gene3D" id="3.40.50.1010">
    <property type="entry name" value="5'-nuclease"/>
    <property type="match status" value="1"/>
</dbReference>
<dbReference type="GO" id="GO:0006298">
    <property type="term" value="P:mismatch repair"/>
    <property type="evidence" value="ECO:0007669"/>
    <property type="project" value="TreeGrafter"/>
</dbReference>
<dbReference type="PANTHER" id="PTHR11081:SF8">
    <property type="entry name" value="EXONUCLEASE 1"/>
    <property type="match status" value="1"/>
</dbReference>
<comment type="subcellular location">
    <subcellularLocation>
        <location evidence="1 22">Nucleus</location>
    </subcellularLocation>
</comment>
<keyword evidence="18 22" id="KW-0539">Nucleus</keyword>
<evidence type="ECO:0000256" key="18">
    <source>
        <dbReference type="ARBA" id="ARBA00023242"/>
    </source>
</evidence>
<feature type="compositionally biased region" description="Low complexity" evidence="23">
    <location>
        <begin position="396"/>
        <end position="413"/>
    </location>
</feature>
<keyword evidence="15" id="KW-0007">Acetylation</keyword>
<dbReference type="FunFam" id="1.10.150.20:FF:000011">
    <property type="entry name" value="exonuclease 1"/>
    <property type="match status" value="1"/>
</dbReference>
<evidence type="ECO:0000256" key="15">
    <source>
        <dbReference type="ARBA" id="ARBA00022990"/>
    </source>
</evidence>
<evidence type="ECO:0000256" key="1">
    <source>
        <dbReference type="ARBA" id="ARBA00004123"/>
    </source>
</evidence>
<dbReference type="SMART" id="SM00279">
    <property type="entry name" value="HhH2"/>
    <property type="match status" value="1"/>
</dbReference>
<evidence type="ECO:0000256" key="16">
    <source>
        <dbReference type="ARBA" id="ARBA00023125"/>
    </source>
</evidence>
<feature type="compositionally biased region" description="Low complexity" evidence="23">
    <location>
        <begin position="450"/>
        <end position="461"/>
    </location>
</feature>
<dbReference type="GO" id="GO:0051321">
    <property type="term" value="P:meiotic cell cycle"/>
    <property type="evidence" value="ECO:0007669"/>
    <property type="project" value="UniProtKB-KW"/>
</dbReference>
<keyword evidence="14 22" id="KW-0267">Excision nuclease</keyword>
<organism evidence="26 27">
    <name type="scientific">Bursaphelenchus xylophilus</name>
    <name type="common">Pinewood nematode worm</name>
    <name type="synonym">Aphelenchoides xylophilus</name>
    <dbReference type="NCBI Taxonomy" id="6326"/>
    <lineage>
        <taxon>Eukaryota</taxon>
        <taxon>Metazoa</taxon>
        <taxon>Ecdysozoa</taxon>
        <taxon>Nematoda</taxon>
        <taxon>Chromadorea</taxon>
        <taxon>Rhabditida</taxon>
        <taxon>Tylenchina</taxon>
        <taxon>Tylenchomorpha</taxon>
        <taxon>Aphelenchoidea</taxon>
        <taxon>Aphelenchoididae</taxon>
        <taxon>Bursaphelenchus</taxon>
    </lineage>
</organism>
<evidence type="ECO:0000259" key="25">
    <source>
        <dbReference type="SMART" id="SM00485"/>
    </source>
</evidence>
<dbReference type="InterPro" id="IPR008918">
    <property type="entry name" value="HhH2"/>
</dbReference>
<dbReference type="PANTHER" id="PTHR11081">
    <property type="entry name" value="FLAP ENDONUCLEASE FAMILY MEMBER"/>
    <property type="match status" value="1"/>
</dbReference>
<dbReference type="Pfam" id="PF00752">
    <property type="entry name" value="XPG_N"/>
    <property type="match status" value="1"/>
</dbReference>
<keyword evidence="19" id="KW-0469">Meiosis</keyword>
<comment type="function">
    <text evidence="20">5'-&gt;3' double-stranded DNA exonuclease which may also possess a cryptic 3'-&gt;5' double-stranded DNA exonuclease activity. Functions in DNA mismatch repair (MMR) to excise mismatch-containing DNA tracts directed by strand breaks located either 5' or 3' to the mismatch. Also exhibits endonuclease activity against 5'-overhanging flap structures similar to those generated by displacement synthesis when DNA polymerase encounters the 5'-end of a downstream Okazaki fragment. Required for somatic hypermutation (SHM) and class switch recombination (CSR) of immunoglobulin genes. Essential for male and female meiosis.</text>
</comment>
<dbReference type="CDD" id="cd09857">
    <property type="entry name" value="PIN_EXO1"/>
    <property type="match status" value="1"/>
</dbReference>
<evidence type="ECO:0000256" key="19">
    <source>
        <dbReference type="ARBA" id="ARBA00023254"/>
    </source>
</evidence>
<comment type="cofactor">
    <cofactor evidence="22">
        <name>Mg(2+)</name>
        <dbReference type="ChEBI" id="CHEBI:18420"/>
    </cofactor>
    <text evidence="22">Binds 2 magnesium ions per subunit. They probably participate in the reaction catalyzed by the enzyme. May bind an additional third magnesium ion after substrate binding.</text>
</comment>
<feature type="compositionally biased region" description="Polar residues" evidence="23">
    <location>
        <begin position="356"/>
        <end position="366"/>
    </location>
</feature>
<dbReference type="GO" id="GO:0003677">
    <property type="term" value="F:DNA binding"/>
    <property type="evidence" value="ECO:0007669"/>
    <property type="project" value="UniProtKB-UniRule"/>
</dbReference>
<keyword evidence="10 22" id="KW-0378">Hydrolase</keyword>
<feature type="domain" description="XPG N-terminal" evidence="25">
    <location>
        <begin position="1"/>
        <end position="99"/>
    </location>
</feature>